<evidence type="ECO:0000259" key="5">
    <source>
        <dbReference type="PROSITE" id="PS50172"/>
    </source>
</evidence>
<feature type="region of interest" description="Disordered" evidence="4">
    <location>
        <begin position="538"/>
        <end position="645"/>
    </location>
</feature>
<proteinExistence type="predicted"/>
<dbReference type="OrthoDB" id="129353at2759"/>
<feature type="region of interest" description="Disordered" evidence="4">
    <location>
        <begin position="1025"/>
        <end position="1061"/>
    </location>
</feature>
<sequence length="1639" mass="178960">MDKNKKGLNLESRAAGVTESSAEEKKRESGDTEIDNTESVSKCESTEVVVSAPEVEVTEIVPSASEDTLAKTESVSMREIPQVLKHGVNNGVESGSESKETEAVTNSFFKPKKAEAESTEMVWDGEAEGSTYIQEQKTVDMEAEEQQEPSANSQYITEPLLETQVEGKVGHNNDSPKVECMDVELIEAPVIFQDTAEKTSVAHIKEVVDENSDSQEKECIYTEEADNDRSSEETYCSESSFQRTECKVGQNVNIVLESESEGHILSEVTGNLGVSQATTIDVADLEAVSYSEGDMFASQSQEGSEVSGELSETFTNYGDFVKGSVDGSHSLMQSSTTLSEDPSSKFETSLTKSERKRKHEESLLIGINRLSKLPRIVEEEGEGKDMNVEQARYSKEGSSLGVHSLPSSPAASASADDSAKHKSNLPLMSPTKVTLKEKEVEISPKANKKERSGLTSPKASRRLIFETETERPKPQFVLSSSRKIIGKVESQTHRYEEEVRQSVTDALSVQGNNDSSPEIEILNSKKPRQSIEVLFVSSHSHDSTKSTSQHEVHTGRNRASGGTVEVIDVDDNADRKKDIDTEAEGSDGELYLRLSPSPSQKPLDFVCRSDKNSSSHSVSVSGDHTSYSSYKSSNAESLSSGSRGEQEVLNTMKHGKKLLSGGSNSKRYSVYTIQEEDTEEELEKASQVQSNGSSTNSGYTNGSCDMAKKKLSKLHSLTTANSHEVSLHIDDSGTSFGRVKAGAQVALAEPSQFVGLGHSESQLTTSKRKRDHGKEGIPIVSIVGSDSESDGHSTPSEAQKKARTANGDVGNGRTDTPSILHQKPSTLLQKGILRLHSTPHMDHAVTAVKESSASSIEQDSLQGNEMEWEVVMKVKLKCVKENDKDVYKVQQCEDITEEYAHFTTRRLSDYSSSGGLADVSSKTTSPSSTISGPALFPLPPNRMSVISMVSSSSTSSGGSSVAQGVTRHKYATDGGPFIMPNHPGPKMSRDRSFRSEEGPSGNLPGIHSPVIEGMDIVEKVFISSHPESSERGQGGSARADTGDSGRKSDLQKPGDEPVCSQMKDLSVVRETDDAVSASPACNDAVPVPANVLKETPKTTVKPLKGRQRSTIKKCSLSRSFSKQDVESRRGRRTPARNKTPVTSSVEDVTTQIPKSGLKESSDTVTMTIPGTPEVLSTVLEASHLRPGAPVFARWTDKKYYSGRLKEKSKDGRWVVLFDDGKVKSLVEDFIIVVDRLSKGQLVYALVEDEDYMSGVIVTVQKKPTDIMYSVELDDGNFVAVPRSSLFMTEDQAKILRESVSIPVPTKSPHHKADVSLDNVLEGKRSRIGIREMKNKFDSPGISGESKTAARRKVSSPSLTESDTGSTMEDVDGVERESMSREIKLRKVKGQGRRTPRKNWCTLIGPIPPEGSKIFAGKLFLLSSSDVKHKYTSRDDSEGTDTQGTDYDEDSHKIVFSKSYLTEQITAGSGKLCDSFEDIPLDKYDSCYLITDRPSQTAKYILCLAYGIQIVSYTWIIECCMENICKPVTNHLLPAGWSLEKRDFITKVKRHPLLSMKIGVVSDTKYFLKFWELVLKGAGASVFGITQETSVKELGGLEVVVSNRSCPVDIQEQLREAGKHLVSTEWIVQCLINGTTCPFT</sequence>
<feature type="compositionally biased region" description="Basic and acidic residues" evidence="4">
    <location>
        <begin position="987"/>
        <end position="997"/>
    </location>
</feature>
<dbReference type="GO" id="GO:0000077">
    <property type="term" value="P:DNA damage checkpoint signaling"/>
    <property type="evidence" value="ECO:0007669"/>
    <property type="project" value="TreeGrafter"/>
</dbReference>
<organism evidence="6 7">
    <name type="scientific">Cryptotermes secundus</name>
    <dbReference type="NCBI Taxonomy" id="105785"/>
    <lineage>
        <taxon>Eukaryota</taxon>
        <taxon>Metazoa</taxon>
        <taxon>Ecdysozoa</taxon>
        <taxon>Arthropoda</taxon>
        <taxon>Hexapoda</taxon>
        <taxon>Insecta</taxon>
        <taxon>Pterygota</taxon>
        <taxon>Neoptera</taxon>
        <taxon>Polyneoptera</taxon>
        <taxon>Dictyoptera</taxon>
        <taxon>Blattodea</taxon>
        <taxon>Blattoidea</taxon>
        <taxon>Termitoidae</taxon>
        <taxon>Kalotermitidae</taxon>
        <taxon>Cryptotermitinae</taxon>
        <taxon>Cryptotermes</taxon>
    </lineage>
</organism>
<feature type="compositionally biased region" description="Low complexity" evidence="4">
    <location>
        <begin position="406"/>
        <end position="416"/>
    </location>
</feature>
<evidence type="ECO:0000313" key="6">
    <source>
        <dbReference type="EMBL" id="PNF40569.1"/>
    </source>
</evidence>
<dbReference type="InterPro" id="IPR014722">
    <property type="entry name" value="Rib_uL2_dom2"/>
</dbReference>
<feature type="compositionally biased region" description="Basic and acidic residues" evidence="4">
    <location>
        <begin position="434"/>
        <end position="452"/>
    </location>
</feature>
<dbReference type="Gene3D" id="2.30.30.140">
    <property type="match status" value="1"/>
</dbReference>
<feature type="region of interest" description="Disordered" evidence="4">
    <location>
        <begin position="911"/>
        <end position="936"/>
    </location>
</feature>
<feature type="region of interest" description="Disordered" evidence="4">
    <location>
        <begin position="1"/>
        <end position="74"/>
    </location>
</feature>
<feature type="region of interest" description="Disordered" evidence="4">
    <location>
        <begin position="86"/>
        <end position="112"/>
    </location>
</feature>
<dbReference type="SUPFAM" id="SSF63748">
    <property type="entry name" value="Tudor/PWWP/MBT"/>
    <property type="match status" value="1"/>
</dbReference>
<dbReference type="InParanoid" id="A0A2J7RIA6"/>
<feature type="region of interest" description="Disordered" evidence="4">
    <location>
        <begin position="331"/>
        <end position="360"/>
    </location>
</feature>
<dbReference type="CDD" id="cd17724">
    <property type="entry name" value="BRCT_p53bp1_rpt2"/>
    <property type="match status" value="1"/>
</dbReference>
<dbReference type="GO" id="GO:0042393">
    <property type="term" value="F:histone binding"/>
    <property type="evidence" value="ECO:0007669"/>
    <property type="project" value="TreeGrafter"/>
</dbReference>
<feature type="compositionally biased region" description="Basic and acidic residues" evidence="4">
    <location>
        <begin position="1040"/>
        <end position="1055"/>
    </location>
</feature>
<name>A0A2J7RIA6_9NEOP</name>
<feature type="compositionally biased region" description="Low complexity" evidence="4">
    <location>
        <begin position="690"/>
        <end position="701"/>
    </location>
</feature>
<dbReference type="STRING" id="105785.A0A2J7RIA6"/>
<dbReference type="InterPro" id="IPR015125">
    <property type="entry name" value="53-BP1_Tudor"/>
</dbReference>
<keyword evidence="2" id="KW-0227">DNA damage</keyword>
<dbReference type="Gene3D" id="2.30.30.30">
    <property type="match status" value="1"/>
</dbReference>
<feature type="compositionally biased region" description="Polar residues" evidence="4">
    <location>
        <begin position="1354"/>
        <end position="1366"/>
    </location>
</feature>
<feature type="compositionally biased region" description="Low complexity" evidence="4">
    <location>
        <begin position="614"/>
        <end position="640"/>
    </location>
</feature>
<keyword evidence="3" id="KW-0539">Nucleus</keyword>
<dbReference type="GO" id="GO:0045944">
    <property type="term" value="P:positive regulation of transcription by RNA polymerase II"/>
    <property type="evidence" value="ECO:0007669"/>
    <property type="project" value="TreeGrafter"/>
</dbReference>
<feature type="region of interest" description="Disordered" evidence="4">
    <location>
        <begin position="673"/>
        <end position="701"/>
    </location>
</feature>
<dbReference type="Gene3D" id="3.40.50.10190">
    <property type="entry name" value="BRCT domain"/>
    <property type="match status" value="2"/>
</dbReference>
<keyword evidence="7" id="KW-1185">Reference proteome</keyword>
<dbReference type="InterPro" id="IPR047249">
    <property type="entry name" value="BRCT_p53bp1-like_rpt1"/>
</dbReference>
<reference evidence="6 7" key="1">
    <citation type="submission" date="2017-12" db="EMBL/GenBank/DDBJ databases">
        <title>Hemimetabolous genomes reveal molecular basis of termite eusociality.</title>
        <authorList>
            <person name="Harrison M.C."/>
            <person name="Jongepier E."/>
            <person name="Robertson H.M."/>
            <person name="Arning N."/>
            <person name="Bitard-Feildel T."/>
            <person name="Chao H."/>
            <person name="Childers C.P."/>
            <person name="Dinh H."/>
            <person name="Doddapaneni H."/>
            <person name="Dugan S."/>
            <person name="Gowin J."/>
            <person name="Greiner C."/>
            <person name="Han Y."/>
            <person name="Hu H."/>
            <person name="Hughes D.S.T."/>
            <person name="Huylmans A.-K."/>
            <person name="Kemena C."/>
            <person name="Kremer L.P.M."/>
            <person name="Lee S.L."/>
            <person name="Lopez-Ezquerra A."/>
            <person name="Mallet L."/>
            <person name="Monroy-Kuhn J.M."/>
            <person name="Moser A."/>
            <person name="Murali S.C."/>
            <person name="Muzny D.M."/>
            <person name="Otani S."/>
            <person name="Piulachs M.-D."/>
            <person name="Poelchau M."/>
            <person name="Qu J."/>
            <person name="Schaub F."/>
            <person name="Wada-Katsumata A."/>
            <person name="Worley K.C."/>
            <person name="Xie Q."/>
            <person name="Ylla G."/>
            <person name="Poulsen M."/>
            <person name="Gibbs R.A."/>
            <person name="Schal C."/>
            <person name="Richards S."/>
            <person name="Belles X."/>
            <person name="Korb J."/>
            <person name="Bornberg-Bauer E."/>
        </authorList>
    </citation>
    <scope>NUCLEOTIDE SEQUENCE [LARGE SCALE GENOMIC DNA]</scope>
    <source>
        <tissue evidence="6">Whole body</tissue>
    </source>
</reference>
<accession>A0A2J7RIA6</accession>
<comment type="subcellular location">
    <subcellularLocation>
        <location evidence="1">Nucleus</location>
    </subcellularLocation>
</comment>
<feature type="compositionally biased region" description="Low complexity" evidence="4">
    <location>
        <begin position="920"/>
        <end position="931"/>
    </location>
</feature>
<feature type="region of interest" description="Disordered" evidence="4">
    <location>
        <begin position="971"/>
        <end position="1010"/>
    </location>
</feature>
<dbReference type="InterPro" id="IPR001357">
    <property type="entry name" value="BRCT_dom"/>
</dbReference>
<evidence type="ECO:0000256" key="3">
    <source>
        <dbReference type="ARBA" id="ARBA00023242"/>
    </source>
</evidence>
<dbReference type="Proteomes" id="UP000235965">
    <property type="component" value="Unassembled WGS sequence"/>
</dbReference>
<gene>
    <name evidence="6" type="ORF">B7P43_G06756</name>
</gene>
<evidence type="ECO:0000256" key="4">
    <source>
        <dbReference type="SAM" id="MobiDB-lite"/>
    </source>
</evidence>
<feature type="compositionally biased region" description="Polar residues" evidence="4">
    <location>
        <begin position="331"/>
        <end position="351"/>
    </location>
</feature>
<dbReference type="PANTHER" id="PTHR15321">
    <property type="entry name" value="TUMOR SUPPRESSOR P53-BINDING PROTEIN 1"/>
    <property type="match status" value="1"/>
</dbReference>
<dbReference type="InterPro" id="IPR047252">
    <property type="entry name" value="TP53BP1-like"/>
</dbReference>
<feature type="region of interest" description="Disordered" evidence="4">
    <location>
        <begin position="394"/>
        <end position="467"/>
    </location>
</feature>
<dbReference type="CDD" id="cd17745">
    <property type="entry name" value="BRCT_p53bp1_rpt1"/>
    <property type="match status" value="1"/>
</dbReference>
<comment type="caution">
    <text evidence="6">The sequence shown here is derived from an EMBL/GenBank/DDBJ whole genome shotgun (WGS) entry which is preliminary data.</text>
</comment>
<dbReference type="Pfam" id="PF18428">
    <property type="entry name" value="BRCT_3"/>
    <property type="match status" value="1"/>
</dbReference>
<feature type="region of interest" description="Disordered" evidence="4">
    <location>
        <begin position="757"/>
        <end position="820"/>
    </location>
</feature>
<feature type="domain" description="BRCT" evidence="5">
    <location>
        <begin position="1409"/>
        <end position="1532"/>
    </location>
</feature>
<protein>
    <recommendedName>
        <fullName evidence="5">BRCT domain-containing protein</fullName>
    </recommendedName>
</protein>
<dbReference type="Pfam" id="PF09038">
    <property type="entry name" value="53-BP1_Tudor"/>
    <property type="match status" value="1"/>
</dbReference>
<dbReference type="SUPFAM" id="SSF52113">
    <property type="entry name" value="BRCT domain"/>
    <property type="match status" value="2"/>
</dbReference>
<feature type="compositionally biased region" description="Polar residues" evidence="4">
    <location>
        <begin position="1139"/>
        <end position="1153"/>
    </location>
</feature>
<dbReference type="InterPro" id="IPR047250">
    <property type="entry name" value="BRCT_p53bp1-like_rpt2"/>
</dbReference>
<feature type="compositionally biased region" description="Basic and acidic residues" evidence="4">
    <location>
        <begin position="539"/>
        <end position="554"/>
    </location>
</feature>
<dbReference type="GO" id="GO:0005634">
    <property type="term" value="C:nucleus"/>
    <property type="evidence" value="ECO:0007669"/>
    <property type="project" value="UniProtKB-SubCell"/>
</dbReference>
<feature type="region of interest" description="Disordered" evidence="4">
    <location>
        <begin position="1092"/>
        <end position="1162"/>
    </location>
</feature>
<dbReference type="InterPro" id="IPR036420">
    <property type="entry name" value="BRCT_dom_sf"/>
</dbReference>
<dbReference type="PANTHER" id="PTHR15321:SF3">
    <property type="entry name" value="TP53-BINDING PROTEIN 1"/>
    <property type="match status" value="1"/>
</dbReference>
<feature type="region of interest" description="Disordered" evidence="4">
    <location>
        <begin position="1334"/>
        <end position="1377"/>
    </location>
</feature>
<dbReference type="EMBL" id="NEVH01003502">
    <property type="protein sequence ID" value="PNF40569.1"/>
    <property type="molecule type" value="Genomic_DNA"/>
</dbReference>
<evidence type="ECO:0000256" key="2">
    <source>
        <dbReference type="ARBA" id="ARBA00022763"/>
    </source>
</evidence>
<dbReference type="PROSITE" id="PS50172">
    <property type="entry name" value="BRCT"/>
    <property type="match status" value="1"/>
</dbReference>
<evidence type="ECO:0000313" key="7">
    <source>
        <dbReference type="Proteomes" id="UP000235965"/>
    </source>
</evidence>
<evidence type="ECO:0000256" key="1">
    <source>
        <dbReference type="ARBA" id="ARBA00004123"/>
    </source>
</evidence>